<gene>
    <name evidence="2" type="ORF">MKJ03_04860</name>
</gene>
<feature type="domain" description="DJ-1/PfpI" evidence="1">
    <location>
        <begin position="3"/>
        <end position="167"/>
    </location>
</feature>
<dbReference type="Pfam" id="PF01965">
    <property type="entry name" value="DJ-1_PfpI"/>
    <property type="match status" value="1"/>
</dbReference>
<dbReference type="Gene3D" id="3.40.50.880">
    <property type="match status" value="1"/>
</dbReference>
<dbReference type="Proteomes" id="UP001522662">
    <property type="component" value="Unassembled WGS sequence"/>
</dbReference>
<dbReference type="EMBL" id="JALAYX010000001">
    <property type="protein sequence ID" value="MCJ8237647.1"/>
    <property type="molecule type" value="Genomic_DNA"/>
</dbReference>
<dbReference type="SUPFAM" id="SSF52317">
    <property type="entry name" value="Class I glutamine amidotransferase-like"/>
    <property type="match status" value="1"/>
</dbReference>
<keyword evidence="2" id="KW-0614">Plasmid</keyword>
<organism evidence="2 3">
    <name type="scientific">Peteryoungia algae</name>
    <dbReference type="NCBI Taxonomy" id="2919917"/>
    <lineage>
        <taxon>Bacteria</taxon>
        <taxon>Pseudomonadati</taxon>
        <taxon>Pseudomonadota</taxon>
        <taxon>Alphaproteobacteria</taxon>
        <taxon>Hyphomicrobiales</taxon>
        <taxon>Rhizobiaceae</taxon>
        <taxon>Peteryoungia</taxon>
    </lineage>
</organism>
<reference evidence="2 3" key="1">
    <citation type="submission" date="2022-03" db="EMBL/GenBank/DDBJ databases">
        <title>Rhizobium SSM4.3 sp. nov., isolated from Sediment (Gouqi Island).</title>
        <authorList>
            <person name="Chen G."/>
        </authorList>
    </citation>
    <scope>NUCLEOTIDE SEQUENCE [LARGE SCALE GENOMIC DNA]</scope>
    <source>
        <strain evidence="2 3">SSM4.3</strain>
        <plasmid evidence="2">unnamed</plasmid>
    </source>
</reference>
<geneLocation type="plasmid" evidence="2">
    <name>unnamed</name>
</geneLocation>
<name>A0ABT0CWZ6_9HYPH</name>
<dbReference type="PANTHER" id="PTHR48094">
    <property type="entry name" value="PROTEIN/NUCLEIC ACID DEGLYCASE DJ-1-RELATED"/>
    <property type="match status" value="1"/>
</dbReference>
<sequence>MSRIVIALQNDYADWEPALLMAATRYWLNCEVVTASPDGQPVISMGGLKVATDIGFEAINAESFDALIIPGGYAWEQGTAFDFTALATDFRDHGKVLGGICAAASALAATGVLDDVAHTGNSLASHKKYAGYRGEARYLDQPQAVGDGKIVTAAGSAPDTFTIEVLKALGLYGPEAEEELAAFAAEHRRPA</sequence>
<dbReference type="InterPro" id="IPR002818">
    <property type="entry name" value="DJ-1/PfpI"/>
</dbReference>
<dbReference type="InterPro" id="IPR050325">
    <property type="entry name" value="Prot/Nucl_acid_deglycase"/>
</dbReference>
<evidence type="ECO:0000313" key="3">
    <source>
        <dbReference type="Proteomes" id="UP001522662"/>
    </source>
</evidence>
<evidence type="ECO:0000313" key="2">
    <source>
        <dbReference type="EMBL" id="MCJ8237647.1"/>
    </source>
</evidence>
<comment type="caution">
    <text evidence="2">The sequence shown here is derived from an EMBL/GenBank/DDBJ whole genome shotgun (WGS) entry which is preliminary data.</text>
</comment>
<protein>
    <submittedName>
        <fullName evidence="2">DJ-1/PfpI family protein</fullName>
    </submittedName>
</protein>
<keyword evidence="3" id="KW-1185">Reference proteome</keyword>
<accession>A0ABT0CWZ6</accession>
<evidence type="ECO:0000259" key="1">
    <source>
        <dbReference type="Pfam" id="PF01965"/>
    </source>
</evidence>
<proteinExistence type="predicted"/>
<dbReference type="PANTHER" id="PTHR48094:SF19">
    <property type="entry name" value="DJ-1_PFPI DOMAIN-CONTAINING PROTEIN"/>
    <property type="match status" value="1"/>
</dbReference>
<dbReference type="InterPro" id="IPR029062">
    <property type="entry name" value="Class_I_gatase-like"/>
</dbReference>
<dbReference type="RefSeq" id="WP_245135174.1">
    <property type="nucleotide sequence ID" value="NZ_CP128477.1"/>
</dbReference>